<dbReference type="InterPro" id="IPR029058">
    <property type="entry name" value="AB_hydrolase_fold"/>
</dbReference>
<evidence type="ECO:0008006" key="3">
    <source>
        <dbReference type="Google" id="ProtNLM"/>
    </source>
</evidence>
<proteinExistence type="predicted"/>
<comment type="caution">
    <text evidence="1">The sequence shown here is derived from an EMBL/GenBank/DDBJ whole genome shotgun (WGS) entry which is preliminary data.</text>
</comment>
<organism evidence="1 2">
    <name type="scientific">Phytophthora oleae</name>
    <dbReference type="NCBI Taxonomy" id="2107226"/>
    <lineage>
        <taxon>Eukaryota</taxon>
        <taxon>Sar</taxon>
        <taxon>Stramenopiles</taxon>
        <taxon>Oomycota</taxon>
        <taxon>Peronosporomycetes</taxon>
        <taxon>Peronosporales</taxon>
        <taxon>Peronosporaceae</taxon>
        <taxon>Phytophthora</taxon>
    </lineage>
</organism>
<keyword evidence="2" id="KW-1185">Reference proteome</keyword>
<evidence type="ECO:0000313" key="2">
    <source>
        <dbReference type="Proteomes" id="UP001632037"/>
    </source>
</evidence>
<protein>
    <recommendedName>
        <fullName evidence="3">AB hydrolase-1 domain-containing protein</fullName>
    </recommendedName>
</protein>
<gene>
    <name evidence="1" type="ORF">V7S43_007468</name>
</gene>
<reference evidence="1 2" key="1">
    <citation type="submission" date="2024-09" db="EMBL/GenBank/DDBJ databases">
        <title>Genome sequencing and assembly of Phytophthora oleae, isolate VK10A, causative agent of rot of olive drupes.</title>
        <authorList>
            <person name="Conti Taguali S."/>
            <person name="Riolo M."/>
            <person name="La Spada F."/>
            <person name="Cacciola S.O."/>
            <person name="Dionisio G."/>
        </authorList>
    </citation>
    <scope>NUCLEOTIDE SEQUENCE [LARGE SCALE GENOMIC DNA]</scope>
    <source>
        <strain evidence="1 2">VK10A</strain>
    </source>
</reference>
<dbReference type="SUPFAM" id="SSF53474">
    <property type="entry name" value="alpha/beta-Hydrolases"/>
    <property type="match status" value="1"/>
</dbReference>
<dbReference type="AlphaFoldDB" id="A0ABD3FJZ9"/>
<accession>A0ABD3FJZ9</accession>
<dbReference type="Proteomes" id="UP001632037">
    <property type="component" value="Unassembled WGS sequence"/>
</dbReference>
<evidence type="ECO:0000313" key="1">
    <source>
        <dbReference type="EMBL" id="KAL3667233.1"/>
    </source>
</evidence>
<name>A0ABD3FJZ9_9STRA</name>
<dbReference type="Gene3D" id="3.40.50.1820">
    <property type="entry name" value="alpha/beta hydrolase"/>
    <property type="match status" value="1"/>
</dbReference>
<dbReference type="EMBL" id="JBIMZQ010000014">
    <property type="protein sequence ID" value="KAL3667233.1"/>
    <property type="molecule type" value="Genomic_DNA"/>
</dbReference>
<sequence>MPSPILLFVHGSNFCKEIWRPIQRHLKELPLLQRASDVQFVSIDLPYHGSKRDNSVSAVVDHVAPAVKHPASRFVTFNTEAIRREVEQSV</sequence>